<dbReference type="AlphaFoldDB" id="A0A4R3L850"/>
<dbReference type="RefSeq" id="WP_131923711.1">
    <property type="nucleotide sequence ID" value="NZ_SMAG01000002.1"/>
</dbReference>
<dbReference type="InterPro" id="IPR043773">
    <property type="entry name" value="JetA"/>
</dbReference>
<organism evidence="1 2">
    <name type="scientific">Hazenella coriacea</name>
    <dbReference type="NCBI Taxonomy" id="1179467"/>
    <lineage>
        <taxon>Bacteria</taxon>
        <taxon>Bacillati</taxon>
        <taxon>Bacillota</taxon>
        <taxon>Bacilli</taxon>
        <taxon>Bacillales</taxon>
        <taxon>Thermoactinomycetaceae</taxon>
        <taxon>Hazenella</taxon>
    </lineage>
</organism>
<dbReference type="Pfam" id="PF18982">
    <property type="entry name" value="JetA"/>
    <property type="match status" value="1"/>
</dbReference>
<evidence type="ECO:0000313" key="2">
    <source>
        <dbReference type="Proteomes" id="UP000294937"/>
    </source>
</evidence>
<proteinExistence type="predicted"/>
<protein>
    <submittedName>
        <fullName evidence="1">Uncharacterized protein</fullName>
    </submittedName>
</protein>
<reference evidence="1 2" key="1">
    <citation type="submission" date="2019-03" db="EMBL/GenBank/DDBJ databases">
        <title>Genomic Encyclopedia of Type Strains, Phase IV (KMG-IV): sequencing the most valuable type-strain genomes for metagenomic binning, comparative biology and taxonomic classification.</title>
        <authorList>
            <person name="Goeker M."/>
        </authorList>
    </citation>
    <scope>NUCLEOTIDE SEQUENCE [LARGE SCALE GENOMIC DNA]</scope>
    <source>
        <strain evidence="1 2">DSM 45707</strain>
    </source>
</reference>
<keyword evidence="2" id="KW-1185">Reference proteome</keyword>
<dbReference type="EMBL" id="SMAG01000002">
    <property type="protein sequence ID" value="TCS95732.1"/>
    <property type="molecule type" value="Genomic_DNA"/>
</dbReference>
<accession>A0A4R3L850</accession>
<dbReference type="OrthoDB" id="9807828at2"/>
<sequence>MKLFEVIPDRFFSILANQNRQLYAEALLLLYDEYQRYKFGIRYDVIRDLFQELIETHEELGMIYEEEASQESLMEDSELDVDRYRSKAGILLRRLRNQGWIDIEQRENFLQYIVLPHYSSRILAVLKDLCEVRTVEYQRFAFSTYQLLTGDEAKNRPCFALLEAEKMNQQFLEELRVLINNMKHHMGQVISKNTIQDVLSHHFDEYKAKIVDRSYHRLKTSDHVARYRSRIQDRVQKWLLDKDLLEETIMDGLRNEIFPSREEAEKQIRKALHGIEEVYRDLDEMFYQIDLRHNQYLRASFDRARYLSQHSYGINQQLVQALECVSKIDDEKSIISLSSVVRMIHINQLNEQSLLTPRTKRPTHSPTEHVVIPISEELKQKLRQQNILKMEKSITRGKIREHVLSKLGDRNEMGIVELAPQTVEEFLYLAYTYLYGYDGLCGFRLVRGKENQILQINHYQFHDRLIVRV</sequence>
<name>A0A4R3L850_9BACL</name>
<comment type="caution">
    <text evidence="1">The sequence shown here is derived from an EMBL/GenBank/DDBJ whole genome shotgun (WGS) entry which is preliminary data.</text>
</comment>
<evidence type="ECO:0000313" key="1">
    <source>
        <dbReference type="EMBL" id="TCS95732.1"/>
    </source>
</evidence>
<gene>
    <name evidence="1" type="ORF">EDD58_102312</name>
</gene>
<dbReference type="Proteomes" id="UP000294937">
    <property type="component" value="Unassembled WGS sequence"/>
</dbReference>